<evidence type="ECO:0000259" key="10">
    <source>
        <dbReference type="PROSITE" id="PS52029"/>
    </source>
</evidence>
<evidence type="ECO:0000256" key="9">
    <source>
        <dbReference type="PROSITE-ProRule" id="PRU01373"/>
    </source>
</evidence>
<name>A0A1B3WCV8_9FIRM</name>
<dbReference type="CDD" id="cd16913">
    <property type="entry name" value="YkuD_like"/>
    <property type="match status" value="1"/>
</dbReference>
<feature type="active site" description="Nucleophile" evidence="9">
    <location>
        <position position="174"/>
    </location>
</feature>
<feature type="domain" description="L,D-TPase catalytic" evidence="10">
    <location>
        <begin position="76"/>
        <end position="198"/>
    </location>
</feature>
<evidence type="ECO:0000256" key="2">
    <source>
        <dbReference type="ARBA" id="ARBA00005992"/>
    </source>
</evidence>
<dbReference type="GO" id="GO:0071555">
    <property type="term" value="P:cell wall organization"/>
    <property type="evidence" value="ECO:0007669"/>
    <property type="project" value="UniProtKB-UniRule"/>
</dbReference>
<dbReference type="InterPro" id="IPR005490">
    <property type="entry name" value="LD_TPept_cat_dom"/>
</dbReference>
<evidence type="ECO:0000256" key="3">
    <source>
        <dbReference type="ARBA" id="ARBA00022676"/>
    </source>
</evidence>
<dbReference type="RefSeq" id="WP_069176805.1">
    <property type="nucleotide sequence ID" value="NZ_CP017037.1"/>
</dbReference>
<comment type="pathway">
    <text evidence="1 9">Cell wall biogenesis; peptidoglycan biosynthesis.</text>
</comment>
<evidence type="ECO:0000256" key="6">
    <source>
        <dbReference type="ARBA" id="ARBA00022960"/>
    </source>
</evidence>
<keyword evidence="8 9" id="KW-0961">Cell wall biogenesis/degradation</keyword>
<organism evidence="11 12">
    <name type="scientific">Dialister pneumosintes</name>
    <dbReference type="NCBI Taxonomy" id="39950"/>
    <lineage>
        <taxon>Bacteria</taxon>
        <taxon>Bacillati</taxon>
        <taxon>Bacillota</taxon>
        <taxon>Negativicutes</taxon>
        <taxon>Veillonellales</taxon>
        <taxon>Veillonellaceae</taxon>
        <taxon>Dialister</taxon>
    </lineage>
</organism>
<dbReference type="AlphaFoldDB" id="A0A1B3WCV8"/>
<dbReference type="Pfam" id="PF03734">
    <property type="entry name" value="YkuD"/>
    <property type="match status" value="1"/>
</dbReference>
<keyword evidence="6 9" id="KW-0133">Cell shape</keyword>
<dbReference type="Proteomes" id="UP000094757">
    <property type="component" value="Chromosome"/>
</dbReference>
<dbReference type="GO" id="GO:0016757">
    <property type="term" value="F:glycosyltransferase activity"/>
    <property type="evidence" value="ECO:0007669"/>
    <property type="project" value="UniProtKB-KW"/>
</dbReference>
<dbReference type="GO" id="GO:0005576">
    <property type="term" value="C:extracellular region"/>
    <property type="evidence" value="ECO:0007669"/>
    <property type="project" value="TreeGrafter"/>
</dbReference>
<evidence type="ECO:0000256" key="7">
    <source>
        <dbReference type="ARBA" id="ARBA00022984"/>
    </source>
</evidence>
<dbReference type="InterPro" id="IPR050979">
    <property type="entry name" value="LD-transpeptidase"/>
</dbReference>
<reference evidence="12" key="1">
    <citation type="submission" date="2016-08" db="EMBL/GenBank/DDBJ databases">
        <authorList>
            <person name="Holder M.E."/>
            <person name="Ajami N.J."/>
            <person name="Petrosino J.F."/>
        </authorList>
    </citation>
    <scope>NUCLEOTIDE SEQUENCE [LARGE SCALE GENOMIC DNA]</scope>
    <source>
        <strain evidence="12">F0677</strain>
    </source>
</reference>
<gene>
    <name evidence="11" type="ORF">BCB69_01520</name>
</gene>
<dbReference type="PROSITE" id="PS52029">
    <property type="entry name" value="LD_TPASE"/>
    <property type="match status" value="1"/>
</dbReference>
<evidence type="ECO:0000256" key="4">
    <source>
        <dbReference type="ARBA" id="ARBA00022679"/>
    </source>
</evidence>
<dbReference type="Gene3D" id="2.40.440.10">
    <property type="entry name" value="L,D-transpeptidase catalytic domain-like"/>
    <property type="match status" value="1"/>
</dbReference>
<dbReference type="UniPathway" id="UPA00219"/>
<dbReference type="InterPro" id="IPR038063">
    <property type="entry name" value="Transpep_catalytic_dom"/>
</dbReference>
<evidence type="ECO:0000256" key="5">
    <source>
        <dbReference type="ARBA" id="ARBA00022801"/>
    </source>
</evidence>
<dbReference type="STRING" id="39950.BCB69_01520"/>
<dbReference type="KEGG" id="dpn:BCB69_01520"/>
<protein>
    <recommendedName>
        <fullName evidence="10">L,D-TPase catalytic domain-containing protein</fullName>
    </recommendedName>
</protein>
<dbReference type="PANTHER" id="PTHR30582">
    <property type="entry name" value="L,D-TRANSPEPTIDASE"/>
    <property type="match status" value="1"/>
</dbReference>
<evidence type="ECO:0000256" key="1">
    <source>
        <dbReference type="ARBA" id="ARBA00004752"/>
    </source>
</evidence>
<dbReference type="GO" id="GO:0008360">
    <property type="term" value="P:regulation of cell shape"/>
    <property type="evidence" value="ECO:0007669"/>
    <property type="project" value="UniProtKB-UniRule"/>
</dbReference>
<proteinExistence type="inferred from homology"/>
<dbReference type="GO" id="GO:0071972">
    <property type="term" value="F:peptidoglycan L,D-transpeptidase activity"/>
    <property type="evidence" value="ECO:0007669"/>
    <property type="project" value="TreeGrafter"/>
</dbReference>
<evidence type="ECO:0000256" key="8">
    <source>
        <dbReference type="ARBA" id="ARBA00023316"/>
    </source>
</evidence>
<dbReference type="EMBL" id="CP017037">
    <property type="protein sequence ID" value="AOH38772.1"/>
    <property type="molecule type" value="Genomic_DNA"/>
</dbReference>
<keyword evidence="7 9" id="KW-0573">Peptidoglycan synthesis</keyword>
<accession>A0A1B3WCV8</accession>
<keyword evidence="4" id="KW-0808">Transferase</keyword>
<dbReference type="SUPFAM" id="SSF141523">
    <property type="entry name" value="L,D-transpeptidase catalytic domain-like"/>
    <property type="match status" value="1"/>
</dbReference>
<dbReference type="PANTHER" id="PTHR30582:SF24">
    <property type="entry name" value="L,D-TRANSPEPTIDASE ERFK_SRFK-RELATED"/>
    <property type="match status" value="1"/>
</dbReference>
<keyword evidence="3" id="KW-0328">Glycosyltransferase</keyword>
<comment type="similarity">
    <text evidence="2">Belongs to the YkuD family.</text>
</comment>
<keyword evidence="5" id="KW-0378">Hydrolase</keyword>
<feature type="active site" description="Proton donor/acceptor" evidence="9">
    <location>
        <position position="158"/>
    </location>
</feature>
<dbReference type="GO" id="GO:0018104">
    <property type="term" value="P:peptidoglycan-protein cross-linking"/>
    <property type="evidence" value="ECO:0007669"/>
    <property type="project" value="TreeGrafter"/>
</dbReference>
<sequence>MLHKKLFVFLFLIGNVCIGTHVTHAENYTPNLSFKQSISSVWVRNRPSYMGKTHIEIEKKVTETKPFNSNNEASGKQILINLASRQLYLYDNNRKIKTYPVAVGTYEMQTPVGYFSIEEKEKNPIWTDPEDTKHVVKSGPENPLGMRWMRIGGNYGIHGTNAPHSVGRYVSHGCIRMRESDVEELFDNVELRTPVEIYYDRIVINRDHDHTISYFIYPDGYAKQDISVADVKKALSGYGVDAFASEQSILESIQNSNAQQIYVAKAYNIFFDKKKLDKKAIQKDGVIYIPVDTISSMFKIQLEYNAETNLLTSPYGTANCIEKSGNFYIKEKDLAVLFNKTGQLTKEYTYIIRVVN</sequence>
<evidence type="ECO:0000313" key="12">
    <source>
        <dbReference type="Proteomes" id="UP000094757"/>
    </source>
</evidence>
<evidence type="ECO:0000313" key="11">
    <source>
        <dbReference type="EMBL" id="AOH38772.1"/>
    </source>
</evidence>